<comment type="caution">
    <text evidence="1">The sequence shown here is derived from an EMBL/GenBank/DDBJ whole genome shotgun (WGS) entry which is preliminary data.</text>
</comment>
<protein>
    <submittedName>
        <fullName evidence="1">Uncharacterized protein</fullName>
    </submittedName>
</protein>
<name>A0ABU2G9Q9_9EURY</name>
<evidence type="ECO:0000313" key="1">
    <source>
        <dbReference type="EMBL" id="MDS0297535.1"/>
    </source>
</evidence>
<reference evidence="1 2" key="1">
    <citation type="submission" date="2022-06" db="EMBL/GenBank/DDBJ databases">
        <title>Halogeometricum sp. a new haloarchaeum isolate from saline soil.</title>
        <authorList>
            <person name="Strakova D."/>
            <person name="Galisteo C."/>
            <person name="Sanchez-Porro C."/>
            <person name="Ventosa A."/>
        </authorList>
    </citation>
    <scope>NUCLEOTIDE SEQUENCE [LARGE SCALE GENOMIC DNA]</scope>
    <source>
        <strain evidence="1 2">S1BR25-6</strain>
    </source>
</reference>
<proteinExistence type="predicted"/>
<evidence type="ECO:0000313" key="2">
    <source>
        <dbReference type="Proteomes" id="UP001257060"/>
    </source>
</evidence>
<organism evidence="1 2">
    <name type="scientific">Halogeometricum salsisoli</name>
    <dbReference type="NCBI Taxonomy" id="2950536"/>
    <lineage>
        <taxon>Archaea</taxon>
        <taxon>Methanobacteriati</taxon>
        <taxon>Methanobacteriota</taxon>
        <taxon>Stenosarchaea group</taxon>
        <taxon>Halobacteria</taxon>
        <taxon>Halobacteriales</taxon>
        <taxon>Haloferacaceae</taxon>
        <taxon>Halogeometricum</taxon>
    </lineage>
</organism>
<dbReference type="RefSeq" id="WP_310922348.1">
    <property type="nucleotide sequence ID" value="NZ_JAMQOP010000001.1"/>
</dbReference>
<accession>A0ABU2G9Q9</accession>
<keyword evidence="2" id="KW-1185">Reference proteome</keyword>
<dbReference type="EMBL" id="JAMQOP010000001">
    <property type="protein sequence ID" value="MDS0297535.1"/>
    <property type="molecule type" value="Genomic_DNA"/>
</dbReference>
<gene>
    <name evidence="1" type="ORF">NDI76_02110</name>
</gene>
<dbReference type="Proteomes" id="UP001257060">
    <property type="component" value="Unassembled WGS sequence"/>
</dbReference>
<sequence>MGGKYLRGAIPRIESKSEHLELSDASQTIDAVMISYPNARRLDQNGIDLSELKAKVILSSTIPDEQLEEWFPERELALAKRLGADAIVPCDRPVYDLDARVQRIETVRAYVADLLDIIPKFRDAGVEVVPLVKGETEYERGLCYDAFDDLSCTRVAYYCVQYFTYGYRYKELLERIQRISIEYEPEDMMLIGFQSENLVSNFPPCVTGLAGQRWLRNSNPRVVSVQEAARNYDLWSQQVDSTLCIGQQPLHAFEHVRGWV</sequence>